<gene>
    <name evidence="7" type="ordered locus">TP04_0034</name>
</gene>
<dbReference type="Pfam" id="PF00628">
    <property type="entry name" value="PHD"/>
    <property type="match status" value="1"/>
</dbReference>
<dbReference type="EMBL" id="AAGK01000004">
    <property type="protein sequence ID" value="EAN31386.1"/>
    <property type="molecule type" value="Genomic_DNA"/>
</dbReference>
<dbReference type="InterPro" id="IPR019786">
    <property type="entry name" value="Zinc_finger_PHD-type_CS"/>
</dbReference>
<sequence>MKERVPNSDSTDGFNVPLLGILVISILVFFHSDCDDNGETRFEITCYSRSCKDIFIRDKLICCTTCRRCYHSGCNKPPLNYDIVIRYPWHCNSCKICVKCNDSESGVSRTLLICDSCDRAFHMECTRNKYTEVPSGNWFCDECQYCKSCDIKFSEQSIITEGYDNEGNKLCQSCMLKRKRGKDAGISYCCVCSKSINPIGIHQNRRVVCQKCCQNVHPNCSRLEEKADKFREGEESWICNNCYKILISFK</sequence>
<evidence type="ECO:0000313" key="7">
    <source>
        <dbReference type="EMBL" id="EAN31386.1"/>
    </source>
</evidence>
<accession>Q4N3F3</accession>
<feature type="transmembrane region" description="Helical" evidence="5">
    <location>
        <begin position="12"/>
        <end position="31"/>
    </location>
</feature>
<evidence type="ECO:0000256" key="5">
    <source>
        <dbReference type="SAM" id="Phobius"/>
    </source>
</evidence>
<evidence type="ECO:0000256" key="4">
    <source>
        <dbReference type="PROSITE-ProRule" id="PRU00146"/>
    </source>
</evidence>
<dbReference type="PANTHER" id="PTHR46309:SF1">
    <property type="entry name" value="PHD FINGER PROTEIN 12"/>
    <property type="match status" value="1"/>
</dbReference>
<dbReference type="InterPro" id="IPR019787">
    <property type="entry name" value="Znf_PHD-finger"/>
</dbReference>
<reference evidence="7 8" key="1">
    <citation type="journal article" date="2005" name="Science">
        <title>Genome sequence of Theileria parva, a bovine pathogen that transforms lymphocytes.</title>
        <authorList>
            <person name="Gardner M.J."/>
            <person name="Bishop R."/>
            <person name="Shah T."/>
            <person name="de Villiers E.P."/>
            <person name="Carlton J.M."/>
            <person name="Hall N."/>
            <person name="Ren Q."/>
            <person name="Paulsen I.T."/>
            <person name="Pain A."/>
            <person name="Berriman M."/>
            <person name="Wilson R.J.M."/>
            <person name="Sato S."/>
            <person name="Ralph S.A."/>
            <person name="Mann D.J."/>
            <person name="Xiong Z."/>
            <person name="Shallom S.J."/>
            <person name="Weidman J."/>
            <person name="Jiang L."/>
            <person name="Lynn J."/>
            <person name="Weaver B."/>
            <person name="Shoaibi A."/>
            <person name="Domingo A.R."/>
            <person name="Wasawo D."/>
            <person name="Crabtree J."/>
            <person name="Wortman J.R."/>
            <person name="Haas B."/>
            <person name="Angiuoli S.V."/>
            <person name="Creasy T.H."/>
            <person name="Lu C."/>
            <person name="Suh B."/>
            <person name="Silva J.C."/>
            <person name="Utterback T.R."/>
            <person name="Feldblyum T.V."/>
            <person name="Pertea M."/>
            <person name="Allen J."/>
            <person name="Nierman W.C."/>
            <person name="Taracha E.L.N."/>
            <person name="Salzberg S.L."/>
            <person name="White O.R."/>
            <person name="Fitzhugh H.A."/>
            <person name="Morzaria S."/>
            <person name="Venter J.C."/>
            <person name="Fraser C.M."/>
            <person name="Nene V."/>
        </authorList>
    </citation>
    <scope>NUCLEOTIDE SEQUENCE [LARGE SCALE GENOMIC DNA]</scope>
    <source>
        <strain evidence="7 8">Muguga</strain>
    </source>
</reference>
<keyword evidence="8" id="KW-1185">Reference proteome</keyword>
<keyword evidence="5" id="KW-0812">Transmembrane</keyword>
<dbReference type="PROSITE" id="PS01359">
    <property type="entry name" value="ZF_PHD_1"/>
    <property type="match status" value="1"/>
</dbReference>
<dbReference type="STRING" id="5875.Q4N3F3"/>
<dbReference type="InterPro" id="IPR011011">
    <property type="entry name" value="Znf_FYVE_PHD"/>
</dbReference>
<dbReference type="GO" id="GO:0006357">
    <property type="term" value="P:regulation of transcription by RNA polymerase II"/>
    <property type="evidence" value="ECO:0007669"/>
    <property type="project" value="TreeGrafter"/>
</dbReference>
<keyword evidence="5" id="KW-1133">Transmembrane helix</keyword>
<dbReference type="InterPro" id="IPR013083">
    <property type="entry name" value="Znf_RING/FYVE/PHD"/>
</dbReference>
<dbReference type="Proteomes" id="UP000001949">
    <property type="component" value="Unassembled WGS sequence"/>
</dbReference>
<dbReference type="SMART" id="SM00249">
    <property type="entry name" value="PHD"/>
    <property type="match status" value="3"/>
</dbReference>
<dbReference type="PROSITE" id="PS50016">
    <property type="entry name" value="ZF_PHD_2"/>
    <property type="match status" value="2"/>
</dbReference>
<dbReference type="eggNOG" id="KOG4443">
    <property type="taxonomic scope" value="Eukaryota"/>
</dbReference>
<protein>
    <recommendedName>
        <fullName evidence="6">PHD-type domain-containing protein</fullName>
    </recommendedName>
</protein>
<comment type="caution">
    <text evidence="7">The sequence shown here is derived from an EMBL/GenBank/DDBJ whole genome shotgun (WGS) entry which is preliminary data.</text>
</comment>
<evidence type="ECO:0000259" key="6">
    <source>
        <dbReference type="PROSITE" id="PS50016"/>
    </source>
</evidence>
<dbReference type="AlphaFoldDB" id="Q4N3F3"/>
<evidence type="ECO:0000256" key="1">
    <source>
        <dbReference type="ARBA" id="ARBA00022723"/>
    </source>
</evidence>
<feature type="domain" description="PHD-type" evidence="6">
    <location>
        <begin position="94"/>
        <end position="146"/>
    </location>
</feature>
<organism evidence="7 8">
    <name type="scientific">Theileria parva</name>
    <name type="common">East coast fever infection agent</name>
    <dbReference type="NCBI Taxonomy" id="5875"/>
    <lineage>
        <taxon>Eukaryota</taxon>
        <taxon>Sar</taxon>
        <taxon>Alveolata</taxon>
        <taxon>Apicomplexa</taxon>
        <taxon>Aconoidasida</taxon>
        <taxon>Piroplasmida</taxon>
        <taxon>Theileriidae</taxon>
        <taxon>Theileria</taxon>
    </lineage>
</organism>
<evidence type="ECO:0000256" key="3">
    <source>
        <dbReference type="ARBA" id="ARBA00022833"/>
    </source>
</evidence>
<dbReference type="GO" id="GO:0005634">
    <property type="term" value="C:nucleus"/>
    <property type="evidence" value="ECO:0007669"/>
    <property type="project" value="TreeGrafter"/>
</dbReference>
<feature type="domain" description="PHD-type" evidence="6">
    <location>
        <begin position="186"/>
        <end position="245"/>
    </location>
</feature>
<evidence type="ECO:0000256" key="2">
    <source>
        <dbReference type="ARBA" id="ARBA00022771"/>
    </source>
</evidence>
<dbReference type="VEuPathDB" id="PiroplasmaDB:TpMuguga_04g00034"/>
<keyword evidence="3" id="KW-0862">Zinc</keyword>
<dbReference type="PANTHER" id="PTHR46309">
    <property type="entry name" value="PHD FINGER PROTEIN 12"/>
    <property type="match status" value="1"/>
</dbReference>
<dbReference type="InParanoid" id="Q4N3F3"/>
<dbReference type="GO" id="GO:0003714">
    <property type="term" value="F:transcription corepressor activity"/>
    <property type="evidence" value="ECO:0007669"/>
    <property type="project" value="InterPro"/>
</dbReference>
<dbReference type="Gene3D" id="3.30.40.10">
    <property type="entry name" value="Zinc/RING finger domain, C3HC4 (zinc finger)"/>
    <property type="match status" value="2"/>
</dbReference>
<name>Q4N3F3_THEPA</name>
<keyword evidence="2 4" id="KW-0863">Zinc-finger</keyword>
<keyword evidence="1" id="KW-0479">Metal-binding</keyword>
<keyword evidence="5" id="KW-0472">Membrane</keyword>
<dbReference type="InterPro" id="IPR001965">
    <property type="entry name" value="Znf_PHD"/>
</dbReference>
<dbReference type="SUPFAM" id="SSF57903">
    <property type="entry name" value="FYVE/PHD zinc finger"/>
    <property type="match status" value="3"/>
</dbReference>
<dbReference type="InterPro" id="IPR042163">
    <property type="entry name" value="PHF12"/>
</dbReference>
<evidence type="ECO:0000313" key="8">
    <source>
        <dbReference type="Proteomes" id="UP000001949"/>
    </source>
</evidence>
<proteinExistence type="predicted"/>
<dbReference type="KEGG" id="tpv:TP04_0034"/>
<dbReference type="OMA" id="VIRYPWH"/>
<dbReference type="GO" id="GO:0008270">
    <property type="term" value="F:zinc ion binding"/>
    <property type="evidence" value="ECO:0007669"/>
    <property type="project" value="UniProtKB-KW"/>
</dbReference>